<proteinExistence type="predicted"/>
<dbReference type="STRING" id="1416778.SAMN05443633_12219"/>
<evidence type="ECO:0000313" key="1">
    <source>
        <dbReference type="EMBL" id="SHG76285.1"/>
    </source>
</evidence>
<dbReference type="RefSeq" id="WP_072964107.1">
    <property type="nucleotide sequence ID" value="NZ_FQUT01000022.1"/>
</dbReference>
<dbReference type="AlphaFoldDB" id="A0A1M5MG46"/>
<organism evidence="1 2">
    <name type="scientific">Chryseobacterium arachidis</name>
    <dbReference type="NCBI Taxonomy" id="1416778"/>
    <lineage>
        <taxon>Bacteria</taxon>
        <taxon>Pseudomonadati</taxon>
        <taxon>Bacteroidota</taxon>
        <taxon>Flavobacteriia</taxon>
        <taxon>Flavobacteriales</taxon>
        <taxon>Weeksellaceae</taxon>
        <taxon>Chryseobacterium group</taxon>
        <taxon>Chryseobacterium</taxon>
    </lineage>
</organism>
<keyword evidence="2" id="KW-1185">Reference proteome</keyword>
<dbReference type="Proteomes" id="UP000184518">
    <property type="component" value="Unassembled WGS sequence"/>
</dbReference>
<dbReference type="EMBL" id="FQUT01000022">
    <property type="protein sequence ID" value="SHG76285.1"/>
    <property type="molecule type" value="Genomic_DNA"/>
</dbReference>
<accession>A0A1M5MG46</accession>
<name>A0A1M5MG46_9FLAO</name>
<reference evidence="2" key="1">
    <citation type="submission" date="2016-11" db="EMBL/GenBank/DDBJ databases">
        <authorList>
            <person name="Varghese N."/>
            <person name="Submissions S."/>
        </authorList>
    </citation>
    <scope>NUCLEOTIDE SEQUENCE [LARGE SCALE GENOMIC DNA]</scope>
    <source>
        <strain evidence="2">DSM 27619</strain>
    </source>
</reference>
<sequence>MPFFLDALSIININDKTRISEEIKTIYTSTRSISNQLNSTDVQDNLKKGFHVIDEINADLDGDSYPDKIYIASSQEEMMELQILIFKNNKGSFSLWAKNDSSPILGEKEYKKTVTKGNYFTLEYTRDLEDKYNIYNYLTFKLRDNNFILHKFSQETYDAKANKKLPIKAWNENNFGIINFNTTTYEFLDHLK</sequence>
<gene>
    <name evidence="1" type="ORF">SAMN05443633_12219</name>
</gene>
<dbReference type="OrthoDB" id="1358588at2"/>
<protein>
    <submittedName>
        <fullName evidence="1">Uncharacterized protein</fullName>
    </submittedName>
</protein>
<evidence type="ECO:0000313" key="2">
    <source>
        <dbReference type="Proteomes" id="UP000184518"/>
    </source>
</evidence>